<dbReference type="EMBL" id="FOOX01000001">
    <property type="protein sequence ID" value="SFF94325.1"/>
    <property type="molecule type" value="Genomic_DNA"/>
</dbReference>
<dbReference type="InterPro" id="IPR025543">
    <property type="entry name" value="Dodecin-like"/>
</dbReference>
<gene>
    <name evidence="1" type="ORF">SAMN05660649_00119</name>
</gene>
<dbReference type="InterPro" id="IPR036694">
    <property type="entry name" value="Dodecin-like_sf"/>
</dbReference>
<proteinExistence type="predicted"/>
<evidence type="ECO:0000313" key="1">
    <source>
        <dbReference type="EMBL" id="SFF94325.1"/>
    </source>
</evidence>
<dbReference type="InterPro" id="IPR009923">
    <property type="entry name" value="Dodecin"/>
</dbReference>
<organism evidence="1 2">
    <name type="scientific">Desulfotruncus arcticus DSM 17038</name>
    <dbReference type="NCBI Taxonomy" id="1121424"/>
    <lineage>
        <taxon>Bacteria</taxon>
        <taxon>Bacillati</taxon>
        <taxon>Bacillota</taxon>
        <taxon>Clostridia</taxon>
        <taxon>Eubacteriales</taxon>
        <taxon>Desulfallaceae</taxon>
        <taxon>Desulfotruncus</taxon>
    </lineage>
</organism>
<dbReference type="RefSeq" id="WP_092467670.1">
    <property type="nucleotide sequence ID" value="NZ_FOOX01000001.1"/>
</dbReference>
<dbReference type="OrthoDB" id="1707990at2"/>
<accession>A0A1I2MRX7</accession>
<name>A0A1I2MRX7_9FIRM</name>
<reference evidence="2" key="1">
    <citation type="submission" date="2016-10" db="EMBL/GenBank/DDBJ databases">
        <authorList>
            <person name="Varghese N."/>
            <person name="Submissions S."/>
        </authorList>
    </citation>
    <scope>NUCLEOTIDE SEQUENCE [LARGE SCALE GENOMIC DNA]</scope>
    <source>
        <strain evidence="2">DSM 17038</strain>
    </source>
</reference>
<dbReference type="STRING" id="341036.SAMN05660649_00119"/>
<dbReference type="AlphaFoldDB" id="A0A1I2MRX7"/>
<evidence type="ECO:0000313" key="2">
    <source>
        <dbReference type="Proteomes" id="UP000199337"/>
    </source>
</evidence>
<dbReference type="Proteomes" id="UP000199337">
    <property type="component" value="Unassembled WGS sequence"/>
</dbReference>
<dbReference type="SUPFAM" id="SSF89807">
    <property type="entry name" value="Dodecin-like"/>
    <property type="match status" value="1"/>
</dbReference>
<dbReference type="Pfam" id="PF07311">
    <property type="entry name" value="Dodecin"/>
    <property type="match status" value="1"/>
</dbReference>
<sequence length="64" mass="7044">MQIRVMEMVGESKEGWRSAVQSAVSEASRNVHNIVGVEVVNFTANVDNGRVVDYRANVKIAHTS</sequence>
<protein>
    <recommendedName>
        <fullName evidence="3">Dodecin</fullName>
    </recommendedName>
</protein>
<keyword evidence="2" id="KW-1185">Reference proteome</keyword>
<dbReference type="Gene3D" id="3.30.1660.10">
    <property type="entry name" value="Flavin-binding protein dodecin"/>
    <property type="match status" value="1"/>
</dbReference>
<evidence type="ECO:0008006" key="3">
    <source>
        <dbReference type="Google" id="ProtNLM"/>
    </source>
</evidence>